<name>V4S6D3_CITCL</name>
<feature type="coiled-coil region" evidence="1">
    <location>
        <begin position="129"/>
        <end position="163"/>
    </location>
</feature>
<sequence length="241" mass="27573">MALCSQPTSSSRTTVGLKVETAADLAIWQVNESTVTAAPILHAKQNEKKSNESKKGPTMTVAGFNARGHKGPLCPITINRCKMEFEPDNVFSVPQDIPCYMQPEWMCGFHFGNGLDVIEEDALNEKYCIQVLRILITKADTEIDELEKDLVFLQSELAWAEYDDWFETCCKALTQKLDCFSLMVWTLKNRDKNDVDVRLLIHRKPAKKIHEIVKDLLNDCFQEKDKQVHPRKLFISHFLIV</sequence>
<reference evidence="2 3" key="1">
    <citation type="submission" date="2013-10" db="EMBL/GenBank/DDBJ databases">
        <authorList>
            <consortium name="International Citrus Genome Consortium"/>
            <person name="Jenkins J."/>
            <person name="Schmutz J."/>
            <person name="Prochnik S."/>
            <person name="Rokhsar D."/>
            <person name="Gmitter F."/>
            <person name="Ollitrault P."/>
            <person name="Machado M."/>
            <person name="Talon M."/>
            <person name="Wincker P."/>
            <person name="Jaillon O."/>
            <person name="Morgante M."/>
        </authorList>
    </citation>
    <scope>NUCLEOTIDE SEQUENCE</scope>
    <source>
        <strain evidence="3">cv. Clemenules</strain>
    </source>
</reference>
<dbReference type="Proteomes" id="UP000030687">
    <property type="component" value="Unassembled WGS sequence"/>
</dbReference>
<dbReference type="EMBL" id="KI537036">
    <property type="protein sequence ID" value="ESR34390.1"/>
    <property type="molecule type" value="Genomic_DNA"/>
</dbReference>
<dbReference type="InParanoid" id="V4S6D3"/>
<keyword evidence="1" id="KW-0175">Coiled coil</keyword>
<protein>
    <submittedName>
        <fullName evidence="2">Uncharacterized protein</fullName>
    </submittedName>
</protein>
<gene>
    <name evidence="2" type="ORF">CICLE_v10006879mg</name>
</gene>
<organism evidence="2 3">
    <name type="scientific">Citrus clementina</name>
    <name type="common">Clementine</name>
    <name type="synonym">Citrus deliciosa x Citrus sinensis</name>
    <dbReference type="NCBI Taxonomy" id="85681"/>
    <lineage>
        <taxon>Eukaryota</taxon>
        <taxon>Viridiplantae</taxon>
        <taxon>Streptophyta</taxon>
        <taxon>Embryophyta</taxon>
        <taxon>Tracheophyta</taxon>
        <taxon>Spermatophyta</taxon>
        <taxon>Magnoliopsida</taxon>
        <taxon>eudicotyledons</taxon>
        <taxon>Gunneridae</taxon>
        <taxon>Pentapetalae</taxon>
        <taxon>rosids</taxon>
        <taxon>malvids</taxon>
        <taxon>Sapindales</taxon>
        <taxon>Rutaceae</taxon>
        <taxon>Aurantioideae</taxon>
        <taxon>Citrus</taxon>
    </lineage>
</organism>
<dbReference type="AlphaFoldDB" id="V4S6D3"/>
<dbReference type="eggNOG" id="ENOG502S21B">
    <property type="taxonomic scope" value="Eukaryota"/>
</dbReference>
<evidence type="ECO:0000313" key="3">
    <source>
        <dbReference type="Proteomes" id="UP000030687"/>
    </source>
</evidence>
<dbReference type="Gramene" id="ESR34390">
    <property type="protein sequence ID" value="ESR34390"/>
    <property type="gene ID" value="CICLE_v10006879mg"/>
</dbReference>
<keyword evidence="3" id="KW-1185">Reference proteome</keyword>
<proteinExistence type="predicted"/>
<dbReference type="KEGG" id="cic:CICLE_v10006879mg"/>
<evidence type="ECO:0000313" key="2">
    <source>
        <dbReference type="EMBL" id="ESR34390.1"/>
    </source>
</evidence>
<accession>V4S6D3</accession>
<evidence type="ECO:0000256" key="1">
    <source>
        <dbReference type="SAM" id="Coils"/>
    </source>
</evidence>
<feature type="non-terminal residue" evidence="2">
    <location>
        <position position="241"/>
    </location>
</feature>